<sequence length="60" mass="6698">MVVFGSIQLEGLRKKIQNKVELDSLQERRGLGSTGTSSRALAMKAGMQKRQDDSVKRCEM</sequence>
<keyword evidence="3" id="KW-1185">Reference proteome</keyword>
<evidence type="ECO:0000313" key="3">
    <source>
        <dbReference type="Proteomes" id="UP000284706"/>
    </source>
</evidence>
<name>A0A409XYQ2_9AGAR</name>
<protein>
    <submittedName>
        <fullName evidence="2">Uncharacterized protein</fullName>
    </submittedName>
</protein>
<reference evidence="2 3" key="1">
    <citation type="journal article" date="2018" name="Evol. Lett.">
        <title>Horizontal gene cluster transfer increased hallucinogenic mushroom diversity.</title>
        <authorList>
            <person name="Reynolds H.T."/>
            <person name="Vijayakumar V."/>
            <person name="Gluck-Thaler E."/>
            <person name="Korotkin H.B."/>
            <person name="Matheny P.B."/>
            <person name="Slot J.C."/>
        </authorList>
    </citation>
    <scope>NUCLEOTIDE SEQUENCE [LARGE SCALE GENOMIC DNA]</scope>
    <source>
        <strain evidence="2 3">SRW20</strain>
    </source>
</reference>
<dbReference type="EMBL" id="NHYE01001407">
    <property type="protein sequence ID" value="PPQ95907.1"/>
    <property type="molecule type" value="Genomic_DNA"/>
</dbReference>
<gene>
    <name evidence="2" type="ORF">CVT26_015593</name>
</gene>
<comment type="caution">
    <text evidence="2">The sequence shown here is derived from an EMBL/GenBank/DDBJ whole genome shotgun (WGS) entry which is preliminary data.</text>
</comment>
<accession>A0A409XYQ2</accession>
<feature type="region of interest" description="Disordered" evidence="1">
    <location>
        <begin position="28"/>
        <end position="60"/>
    </location>
</feature>
<evidence type="ECO:0000313" key="2">
    <source>
        <dbReference type="EMBL" id="PPQ95907.1"/>
    </source>
</evidence>
<dbReference type="InParanoid" id="A0A409XYQ2"/>
<evidence type="ECO:0000256" key="1">
    <source>
        <dbReference type="SAM" id="MobiDB-lite"/>
    </source>
</evidence>
<feature type="compositionally biased region" description="Basic and acidic residues" evidence="1">
    <location>
        <begin position="49"/>
        <end position="60"/>
    </location>
</feature>
<dbReference type="AlphaFoldDB" id="A0A409XYQ2"/>
<dbReference type="Proteomes" id="UP000284706">
    <property type="component" value="Unassembled WGS sequence"/>
</dbReference>
<proteinExistence type="predicted"/>
<organism evidence="2 3">
    <name type="scientific">Gymnopilus dilepis</name>
    <dbReference type="NCBI Taxonomy" id="231916"/>
    <lineage>
        <taxon>Eukaryota</taxon>
        <taxon>Fungi</taxon>
        <taxon>Dikarya</taxon>
        <taxon>Basidiomycota</taxon>
        <taxon>Agaricomycotina</taxon>
        <taxon>Agaricomycetes</taxon>
        <taxon>Agaricomycetidae</taxon>
        <taxon>Agaricales</taxon>
        <taxon>Agaricineae</taxon>
        <taxon>Hymenogastraceae</taxon>
        <taxon>Gymnopilus</taxon>
    </lineage>
</organism>